<keyword evidence="7" id="KW-0732">Signal</keyword>
<dbReference type="SUPFAM" id="SSF47090">
    <property type="entry name" value="PGBD-like"/>
    <property type="match status" value="1"/>
</dbReference>
<feature type="binding site" evidence="17">
    <location>
        <position position="220"/>
    </location>
    <ligand>
        <name>Zn(2+)</name>
        <dbReference type="ChEBI" id="CHEBI:29105"/>
        <label>1</label>
    </ligand>
</feature>
<comment type="similarity">
    <text evidence="2">Belongs to the peptidase M10A family.</text>
</comment>
<dbReference type="InterPro" id="IPR024079">
    <property type="entry name" value="MetalloPept_cat_dom_sf"/>
</dbReference>
<dbReference type="GO" id="GO:0045944">
    <property type="term" value="P:positive regulation of transcription by RNA polymerase II"/>
    <property type="evidence" value="ECO:0007669"/>
    <property type="project" value="TreeGrafter"/>
</dbReference>
<feature type="domain" description="C2H2-type" evidence="24">
    <location>
        <begin position="1719"/>
        <end position="1747"/>
    </location>
</feature>
<dbReference type="FunFam" id="3.30.160.60:FF:000100">
    <property type="entry name" value="Zinc finger 45-like"/>
    <property type="match status" value="1"/>
</dbReference>
<feature type="domain" description="C2H2-type" evidence="24">
    <location>
        <begin position="1535"/>
        <end position="1562"/>
    </location>
</feature>
<feature type="repeat" description="Hemopexin" evidence="21">
    <location>
        <begin position="594"/>
        <end position="641"/>
    </location>
</feature>
<evidence type="ECO:0000256" key="8">
    <source>
        <dbReference type="ARBA" id="ARBA00022737"/>
    </source>
</evidence>
<feature type="binding site" evidence="17">
    <location>
        <position position="225"/>
    </location>
    <ligand>
        <name>Ca(2+)</name>
        <dbReference type="ChEBI" id="CHEBI:29108"/>
        <label>3</label>
    </ligand>
</feature>
<dbReference type="InterPro" id="IPR013087">
    <property type="entry name" value="Znf_C2H2_type"/>
</dbReference>
<dbReference type="PROSITE" id="PS00023">
    <property type="entry name" value="FN2_1"/>
    <property type="match status" value="1"/>
</dbReference>
<dbReference type="Pfam" id="PF00413">
    <property type="entry name" value="Peptidase_M10"/>
    <property type="match status" value="2"/>
</dbReference>
<feature type="binding site" evidence="17">
    <location>
        <position position="148"/>
    </location>
    <ligand>
        <name>Ca(2+)</name>
        <dbReference type="ChEBI" id="CHEBI:29108"/>
        <label>1</label>
    </ligand>
</feature>
<dbReference type="SUPFAM" id="SSF50923">
    <property type="entry name" value="Hemopexin-like domain"/>
    <property type="match status" value="1"/>
</dbReference>
<evidence type="ECO:0000256" key="4">
    <source>
        <dbReference type="ARBA" id="ARBA00022530"/>
    </source>
</evidence>
<feature type="binding site" evidence="17">
    <location>
        <position position="554"/>
    </location>
    <ligand>
        <name>Ca(2+)</name>
        <dbReference type="ChEBI" id="CHEBI:29108"/>
        <label>5</label>
    </ligand>
</feature>
<dbReference type="CDD" id="cd00094">
    <property type="entry name" value="HX"/>
    <property type="match status" value="1"/>
</dbReference>
<evidence type="ECO:0000256" key="6">
    <source>
        <dbReference type="ARBA" id="ARBA00022723"/>
    </source>
</evidence>
<feature type="binding site" evidence="17">
    <location>
        <position position="648"/>
    </location>
    <ligand>
        <name>Ca(2+)</name>
        <dbReference type="ChEBI" id="CHEBI:29108"/>
        <label>5</label>
    </ligand>
</feature>
<dbReference type="InterPro" id="IPR017956">
    <property type="entry name" value="AT_hook_DNA-bd_motif"/>
</dbReference>
<feature type="region of interest" description="Disordered" evidence="22">
    <location>
        <begin position="970"/>
        <end position="1073"/>
    </location>
</feature>
<dbReference type="InterPro" id="IPR021190">
    <property type="entry name" value="Pept_M10A"/>
</dbReference>
<feature type="binding site" evidence="17">
    <location>
        <position position="506"/>
    </location>
    <ligand>
        <name>Ca(2+)</name>
        <dbReference type="ChEBI" id="CHEBI:29108"/>
        <label>4</label>
    </ligand>
</feature>
<evidence type="ECO:0000256" key="19">
    <source>
        <dbReference type="PROSITE-ProRule" id="PRU00042"/>
    </source>
</evidence>
<evidence type="ECO:0000313" key="26">
    <source>
        <dbReference type="EMBL" id="WMC20666.1"/>
    </source>
</evidence>
<dbReference type="FunFam" id="3.30.160.60:FF:000444">
    <property type="entry name" value="Zinc finger protein 335"/>
    <property type="match status" value="1"/>
</dbReference>
<proteinExistence type="evidence at transcript level"/>
<dbReference type="EMBL" id="OQ834282">
    <property type="protein sequence ID" value="WMC20666.1"/>
    <property type="molecule type" value="mRNA"/>
</dbReference>
<keyword evidence="10" id="KW-0378">Hydrolase</keyword>
<feature type="domain" description="Fibronectin type-II" evidence="25">
    <location>
        <begin position="358"/>
        <end position="406"/>
    </location>
</feature>
<dbReference type="InterPro" id="IPR001818">
    <property type="entry name" value="Pept_M10_metallopeptidase"/>
</dbReference>
<keyword evidence="4" id="KW-0272">Extracellular matrix</keyword>
<feature type="binding site" evidence="17">
    <location>
        <position position="194"/>
    </location>
    <ligand>
        <name>Zn(2+)</name>
        <dbReference type="ChEBI" id="CHEBI:29105"/>
        <label>1</label>
    </ligand>
</feature>
<evidence type="ECO:0000256" key="17">
    <source>
        <dbReference type="PIRSR" id="PIRSR621190-2"/>
    </source>
</evidence>
<evidence type="ECO:0000256" key="16">
    <source>
        <dbReference type="ARBA" id="ARBA00023157"/>
    </source>
</evidence>
<dbReference type="InterPro" id="IPR006026">
    <property type="entry name" value="Peptidase_Metallo"/>
</dbReference>
<dbReference type="FunFam" id="3.30.160.60:FF:003059">
    <property type="entry name" value="Zinc finger protein 335"/>
    <property type="match status" value="1"/>
</dbReference>
<feature type="compositionally biased region" description="Polar residues" evidence="22">
    <location>
        <begin position="1964"/>
        <end position="1980"/>
    </location>
</feature>
<feature type="domain" description="C2H2-type" evidence="24">
    <location>
        <begin position="1632"/>
        <end position="1659"/>
    </location>
</feature>
<feature type="domain" description="Fibronectin type-II" evidence="25">
    <location>
        <begin position="300"/>
        <end position="348"/>
    </location>
</feature>
<feature type="domain" description="C2H2-type" evidence="24">
    <location>
        <begin position="2110"/>
        <end position="2138"/>
    </location>
</feature>
<evidence type="ECO:0000256" key="1">
    <source>
        <dbReference type="ARBA" id="ARBA00004498"/>
    </source>
</evidence>
<feature type="compositionally biased region" description="Low complexity" evidence="22">
    <location>
        <begin position="1456"/>
        <end position="1467"/>
    </location>
</feature>
<feature type="disulfide bond" evidence="20">
    <location>
        <begin position="261"/>
        <end position="288"/>
    </location>
</feature>
<dbReference type="Pfam" id="PF00096">
    <property type="entry name" value="zf-C2H2"/>
    <property type="match status" value="2"/>
</dbReference>
<reference evidence="26" key="1">
    <citation type="submission" date="2023-04" db="EMBL/GenBank/DDBJ databases">
        <authorList>
            <person name="Xie H.H."/>
        </authorList>
    </citation>
    <scope>NUCLEOTIDE SEQUENCE</scope>
</reference>
<dbReference type="InterPro" id="IPR000585">
    <property type="entry name" value="Hemopexin-like_dom"/>
</dbReference>
<dbReference type="PROSITE" id="PS50157">
    <property type="entry name" value="ZINC_FINGER_C2H2_2"/>
    <property type="match status" value="11"/>
</dbReference>
<feature type="compositionally biased region" description="Low complexity" evidence="22">
    <location>
        <begin position="997"/>
        <end position="1014"/>
    </location>
</feature>
<comment type="cofactor">
    <cofactor evidence="17">
        <name>Zn(2+)</name>
        <dbReference type="ChEBI" id="CHEBI:29105"/>
    </cofactor>
    <text evidence="17">Binds 2 Zn(2+) ions per subunit.</text>
</comment>
<dbReference type="Gene3D" id="2.60.40.10">
    <property type="entry name" value="Immunoglobulins"/>
    <property type="match status" value="1"/>
</dbReference>
<feature type="binding site" evidence="17">
    <location>
        <position position="600"/>
    </location>
    <ligand>
        <name>Ca(2+)</name>
        <dbReference type="ChEBI" id="CHEBI:29108"/>
        <label>5</label>
    </ligand>
</feature>
<dbReference type="InterPro" id="IPR036236">
    <property type="entry name" value="Znf_C2H2_sf"/>
</dbReference>
<dbReference type="Gene3D" id="2.10.10.10">
    <property type="entry name" value="Fibronectin, type II, collagen-binding"/>
    <property type="match status" value="2"/>
</dbReference>
<feature type="binding site" evidence="17">
    <location>
        <position position="222"/>
    </location>
    <ligand>
        <name>Ca(2+)</name>
        <dbReference type="ChEBI" id="CHEBI:29108"/>
        <label>3</label>
    </ligand>
</feature>
<dbReference type="SMART" id="SM00384">
    <property type="entry name" value="AT_hook"/>
    <property type="match status" value="3"/>
</dbReference>
<feature type="compositionally biased region" description="Basic residues" evidence="22">
    <location>
        <begin position="1414"/>
        <end position="1424"/>
    </location>
</feature>
<feature type="binding site" evidence="17">
    <location>
        <position position="204"/>
    </location>
    <ligand>
        <name>Ca(2+)</name>
        <dbReference type="ChEBI" id="CHEBI:29108"/>
        <label>3</label>
    </ligand>
</feature>
<feature type="binding site" evidence="17">
    <location>
        <position position="182"/>
    </location>
    <ligand>
        <name>Ca(2+)</name>
        <dbReference type="ChEBI" id="CHEBI:29108"/>
        <label>2</label>
    </ligand>
</feature>
<feature type="disulfide bond" evidence="20">
    <location>
        <begin position="305"/>
        <end position="331"/>
    </location>
</feature>
<protein>
    <submittedName>
        <fullName evidence="26">Matrix metalloproteinase 9</fullName>
    </submittedName>
</protein>
<evidence type="ECO:0000259" key="25">
    <source>
        <dbReference type="PROSITE" id="PS51092"/>
    </source>
</evidence>
<dbReference type="InterPro" id="IPR000562">
    <property type="entry name" value="FN_type2_dom"/>
</dbReference>
<evidence type="ECO:0000259" key="24">
    <source>
        <dbReference type="PROSITE" id="PS50157"/>
    </source>
</evidence>
<dbReference type="InterPro" id="IPR036365">
    <property type="entry name" value="PGBD-like_sf"/>
</dbReference>
<keyword evidence="12 17" id="KW-0106">Calcium</keyword>
<keyword evidence="14" id="KW-0177">Collagen degradation</keyword>
<feature type="repeat" description="Hemopexin" evidence="21">
    <location>
        <begin position="548"/>
        <end position="592"/>
    </location>
</feature>
<dbReference type="PANTHER" id="PTHR24403:SF36">
    <property type="entry name" value="ZINC FINGER PROTEIN 335"/>
    <property type="match status" value="1"/>
</dbReference>
<dbReference type="InterPro" id="IPR018487">
    <property type="entry name" value="Hemopexin-like_repeat"/>
</dbReference>
<sequence>MAKELNLVQRSKVTLIMRCCALAVCLVLVIVQDGWSLPLRSISVTFPGDILKNVTDTDLAETYLKRFGYLDKMHRSGFQSMVSTAKALKMMQRQMGLEETGKLDKSTLEAMKQPRCGVPDVANYQTFEGDLKWDHNDVTYRTLNYSPDMESSLIDDAFARAFKVWSDVTPLTFTRLYEGTADIMISFGKADHGDPYPFDGRNGLLAHAYPPGEGVQGDAHFDDDEHWTLGNGPAVKTLYGNADGAMCHFPFTFEGKSYTSCTTDGRTDNLPWCATTADYSRDGKYGFCPSELLYTVGGNADGAKCVFPFIFLEKEYDSCTKEGRSDGYRWCATTANFDQDQKYGFCPSRDTAVFGGNSEGEPCHFPFVFLGKEYDSCTSEGREDGKLWCSTTDNYDEDAKWGFCDDEGYSLFLVAAHEFGHALGLDHSNIREALMYPMYTYVEDFSLHKDDIEGIQYLYGRGTGPDPTPPQPTSTTTTPNPTEEPEPTTPQPVDPTRDACKLTKFDTITMIENELHFFENGNYWKMPSRGDGGLKGPFSLSERWPALPAVIDSAFEDLLTKNMYFFSGNRFWVYTKEGVLGPRSIEKLGLPTSIQKVEGALQRGKGKVLLFTEESFWKFDLKSQKMDKGYPKSTDYVFGGVPNDAHDVFQYKGHMYFCRDSFYWRMNSRRKQGDTHGARLERGNNYRLVICVVFGASAPEDTDLLENTRITTEAAKQSTAASYVLTLAALVHWELTLVSDDIEALRHKDVDMFRLQSRIVMDSEENEVESSSDAGPSGMEEPSESGMGMESSEAMSADSSDAAASHAQAPESDCHVGQSSEGLVVFIPETSSSTDVRVSSVHLPDSSSVAQSTSVSSVSTVTQSVLVSGSAQVLVHSSAVSEGAMMVSDSTASTSSDLGSAIDKIIESTIGPDIMNGCISVTSAEDGAAETTQYLILQGPDDGAPMVAHMSSSALSNRIAIEALAEGPTSTCLDQGDLQGNLEPDQPDDQPGHSGYPEESSSQPDQPQHSHPSQYMDCSADGPDQTGESSSSYVECSGEEPDQTRSQSGFPDYSGDNSDQDLPGYVECSGADSNATSQGHYVVECSAGYLECAVDDGEQPHHSRSYIDSSADHRSLISRQYGAEYGGECIAAADSEQPGCSRYQTGDDDEDDEQNQDPDQPQHSRQQPQHSCYMESSNGPEASLYADDSSSSDHPLADTAGSGGLPEALESSESQSGPYISSSGTYTSNPEPELAQQCSPSQEEPQGSQGPQSEAELVREMETSTVAEGTGDRGPNLAELEEMMEVVIVQQFKCKMCPYKSASKDTLINHMRDKHFKPAGNVPKKRKRGRPPKSETLARRQAEREEAEERKAAKVKAAEPHQAEEEEDDVVDAGAIDDPEEDSDYSPTEEDSKERPPAILKKPTPPISSSSQGRPRRKVGRPRKYSSLEDGYNSKEVESNAKKPRVSADASVPEEASSSGLGSGSASVIDGDTAEATISQSDSENKDPSSNSQQEEEFFQRKRGRPSKRFLRKKYKKYLNRNRYYKCIKPLLRPHNCWICGSRFLTQEDLRFHVDSHEGNDPELFKCLQCNYRCKRWSSLKEHMFNHEGTKPFKCEECDYTSVYRKDVIRHSAVHNKEKKRKTELVPKVSEFPCPVCHRVYPMQKRLTQHMKTHCAEKPHMCDKCGKSFKKRYTFKMHLLTHIQSLGDSKFKCEFCDYSCDNKKLLLNHQLSHTNDRPFKCDYCKYTSSKEEFLVSHLAIKHTGEKPFSCDMCHFMTKHRKNLRLHVQCRHPEAFEEWSSAHPEEPVRRRRRPFFTLQQIEELKQQNDDTQGLQNTIVAVDSATLQAMQGIENASVSQDAMGNTTIIYEQAESSELSAQNALDLLLNMSNARELVGNSLQVAVLKSEGKALEKGTWSTVTTAPGQTQKVMTFHVSESGETVLQEAYEATPSETGELTQIAIETYESGGDFNVVEQAAEEIHSPGYSNEESSPSQTLDVSGSESIKSDKFYLTSSLPDGVLQQVELSSEAPASPSAVSSPSLGTKRFSCRICMESFHGRSDMENHKRAHLDPNTFKCPDCDFTSSSWPEVKAHMELHSYLRPHKCPNCSFASKNKKDLRRHMMTHTNEKPFSCKLCGQRFNRNGHLKFHMERLHNQDHPNRKTRTDSSQQTIIVNSDEEALATLQSLQAHQTVITPERLQALGQEHIIVAQEQTLSDQEEGTYIQQITTIDGQTVQHLMTGDNQVTEVQYIISQDGVPHLIPQEYVVVADGNHIQMPDGQIIQYEHDGAFLQEQQIAVSHDGQIQYLPVSSEQQIVNPEDLEAAAHSAVTGQLPKGTDGTSPTLLLDSLYLPNASSNAINVIQQITFPKGFKFKNYKPKQKTKNINLTRSLFTHDPQLPITAATFATNYAAPQFSQEIVATHQSYIEQEHDQDFPDLNRQQKIEEFQHILLSLTFPSFYNNHKKSCCKLYPNNCFKLMDSTGYACELLRGRVTITENDGWIEFKISNMRFVDAGFYRCFVLDTYIYTDYYIEVTESSIHRSSSQPLLSTTMKSLSTSTSPRPDSTGPVLSQDHSDSHSVPWSFSLPLLIVVSVTLMIVISLVVGVVCYRAKTKREQPDKCGETSCESQKQDALETNSVVYSTVDFRAHQESTEVYANVRIPKTRAGALDPAALTEAVEYSTLAIHQ</sequence>
<dbReference type="Gene3D" id="2.110.10.10">
    <property type="entry name" value="Hemopexin-like domain"/>
    <property type="match status" value="1"/>
</dbReference>
<feature type="compositionally biased region" description="Acidic residues" evidence="22">
    <location>
        <begin position="1364"/>
        <end position="1389"/>
    </location>
</feature>
<dbReference type="FunFam" id="2.10.10.10:FF:000001">
    <property type="entry name" value="Fibronectin 1a isoform 1"/>
    <property type="match status" value="3"/>
</dbReference>
<feature type="region of interest" description="Disordered" evidence="22">
    <location>
        <begin position="1960"/>
        <end position="1980"/>
    </location>
</feature>
<feature type="compositionally biased region" description="Low complexity" evidence="22">
    <location>
        <begin position="1157"/>
        <end position="1171"/>
    </location>
</feature>
<feature type="region of interest" description="Disordered" evidence="22">
    <location>
        <begin position="2530"/>
        <end position="2551"/>
    </location>
</feature>
<evidence type="ECO:0000256" key="23">
    <source>
        <dbReference type="SAM" id="Phobius"/>
    </source>
</evidence>
<name>A0AA50KUT2_PAROL</name>
<keyword evidence="5" id="KW-0645">Protease</keyword>
<dbReference type="PRINTS" id="PR00138">
    <property type="entry name" value="MATRIXIN"/>
</dbReference>
<dbReference type="CDD" id="cd04278">
    <property type="entry name" value="ZnMc_MMP"/>
    <property type="match status" value="1"/>
</dbReference>
<evidence type="ECO:0000256" key="15">
    <source>
        <dbReference type="ARBA" id="ARBA00023145"/>
    </source>
</evidence>
<keyword evidence="23" id="KW-1133">Transmembrane helix</keyword>
<feature type="compositionally biased region" description="Polar residues" evidence="22">
    <location>
        <begin position="1476"/>
        <end position="1493"/>
    </location>
</feature>
<feature type="binding site" evidence="17">
    <location>
        <position position="223"/>
    </location>
    <ligand>
        <name>Ca(2+)</name>
        <dbReference type="ChEBI" id="CHEBI:29108"/>
        <label>1</label>
    </ligand>
</feature>
<dbReference type="InterPro" id="IPR036375">
    <property type="entry name" value="Hemopexin-like_dom_sf"/>
</dbReference>
<feature type="binding site" evidence="17">
    <location>
        <position position="552"/>
    </location>
    <ligand>
        <name>Ca(2+)</name>
        <dbReference type="ChEBI" id="CHEBI:29108"/>
        <label>4</label>
    </ligand>
</feature>
<feature type="domain" description="Fibronectin type-II" evidence="25">
    <location>
        <begin position="242"/>
        <end position="290"/>
    </location>
</feature>
<feature type="domain" description="C2H2-type" evidence="24">
    <location>
        <begin position="1660"/>
        <end position="1682"/>
    </location>
</feature>
<evidence type="ECO:0000256" key="21">
    <source>
        <dbReference type="PROSITE-ProRule" id="PRU01011"/>
    </source>
</evidence>
<evidence type="ECO:0000256" key="12">
    <source>
        <dbReference type="ARBA" id="ARBA00022837"/>
    </source>
</evidence>
<dbReference type="GO" id="GO:0005634">
    <property type="term" value="C:nucleus"/>
    <property type="evidence" value="ECO:0007669"/>
    <property type="project" value="TreeGrafter"/>
</dbReference>
<evidence type="ECO:0000256" key="14">
    <source>
        <dbReference type="ARBA" id="ARBA00023105"/>
    </source>
</evidence>
<feature type="compositionally biased region" description="Acidic residues" evidence="22">
    <location>
        <begin position="1146"/>
        <end position="1156"/>
    </location>
</feature>
<dbReference type="GO" id="GO:0000978">
    <property type="term" value="F:RNA polymerase II cis-regulatory region sequence-specific DNA binding"/>
    <property type="evidence" value="ECO:0007669"/>
    <property type="project" value="TreeGrafter"/>
</dbReference>
<dbReference type="GO" id="GO:0006508">
    <property type="term" value="P:proteolysis"/>
    <property type="evidence" value="ECO:0007669"/>
    <property type="project" value="UniProtKB-KW"/>
</dbReference>
<accession>A0AA50KUT2</accession>
<dbReference type="Gene3D" id="3.40.390.10">
    <property type="entry name" value="Collagenase (Catalytic Domain)"/>
    <property type="match status" value="2"/>
</dbReference>
<dbReference type="PANTHER" id="PTHR24403">
    <property type="entry name" value="ZINC FINGER PROTEIN"/>
    <property type="match status" value="1"/>
</dbReference>
<feature type="binding site" evidence="17">
    <location>
        <position position="218"/>
    </location>
    <ligand>
        <name>Ca(2+)</name>
        <dbReference type="ChEBI" id="CHEBI:29108"/>
        <label>2</label>
    </ligand>
</feature>
<feature type="disulfide bond" evidence="20">
    <location>
        <begin position="247"/>
        <end position="273"/>
    </location>
</feature>
<feature type="binding site" evidence="17">
    <location>
        <position position="248"/>
    </location>
    <ligand>
        <name>Zn(2+)</name>
        <dbReference type="ChEBI" id="CHEBI:29105"/>
        <label>2</label>
        <note>catalytic</note>
    </ligand>
</feature>
<dbReference type="Pfam" id="PF00045">
    <property type="entry name" value="Hemopexin"/>
    <property type="match status" value="3"/>
</dbReference>
<organism evidence="26">
    <name type="scientific">Paralichthys olivaceus</name>
    <name type="common">Bastard halibut</name>
    <name type="synonym">Hippoglossus olivaceus</name>
    <dbReference type="NCBI Taxonomy" id="8255"/>
    <lineage>
        <taxon>Eukaryota</taxon>
        <taxon>Metazoa</taxon>
        <taxon>Chordata</taxon>
        <taxon>Craniata</taxon>
        <taxon>Vertebrata</taxon>
        <taxon>Euteleostomi</taxon>
        <taxon>Actinopterygii</taxon>
        <taxon>Neopterygii</taxon>
        <taxon>Teleostei</taxon>
        <taxon>Neoteleostei</taxon>
        <taxon>Acanthomorphata</taxon>
        <taxon>Carangaria</taxon>
        <taxon>Pleuronectiformes</taxon>
        <taxon>Pleuronectoidei</taxon>
        <taxon>Paralichthyidae</taxon>
        <taxon>Paralichthys</taxon>
    </lineage>
</organism>
<feature type="compositionally biased region" description="Low complexity" evidence="22">
    <location>
        <begin position="771"/>
        <end position="811"/>
    </location>
</feature>
<evidence type="ECO:0000256" key="5">
    <source>
        <dbReference type="ARBA" id="ARBA00022670"/>
    </source>
</evidence>
<dbReference type="Gene3D" id="3.30.160.60">
    <property type="entry name" value="Classic Zinc Finger"/>
    <property type="match status" value="8"/>
</dbReference>
<dbReference type="PRINTS" id="PR00013">
    <property type="entry name" value="FNTYPEII"/>
</dbReference>
<feature type="compositionally biased region" description="Basic and acidic residues" evidence="22">
    <location>
        <begin position="1332"/>
        <end position="1363"/>
    </location>
</feature>
<feature type="binding site" evidence="17">
    <location>
        <position position="199"/>
    </location>
    <ligand>
        <name>Ca(2+)</name>
        <dbReference type="ChEBI" id="CHEBI:29108"/>
        <label>3</label>
    </ligand>
</feature>
<feature type="compositionally biased region" description="Polar residues" evidence="22">
    <location>
        <begin position="1211"/>
        <end position="1252"/>
    </location>
</feature>
<dbReference type="InterPro" id="IPR013783">
    <property type="entry name" value="Ig-like_fold"/>
</dbReference>
<dbReference type="GO" id="GO:0031012">
    <property type="term" value="C:extracellular matrix"/>
    <property type="evidence" value="ECO:0007669"/>
    <property type="project" value="InterPro"/>
</dbReference>
<feature type="compositionally biased region" description="Basic residues" evidence="22">
    <location>
        <begin position="1312"/>
        <end position="1331"/>
    </location>
</feature>
<comment type="cofactor">
    <cofactor evidence="17">
        <name>Ca(2+)</name>
        <dbReference type="ChEBI" id="CHEBI:29108"/>
    </cofactor>
    <text evidence="17">Can bind about 5 Ca(2+) ions per subunit.</text>
</comment>
<dbReference type="PROSITE" id="PS51092">
    <property type="entry name" value="FN2_2"/>
    <property type="match status" value="3"/>
</dbReference>
<evidence type="ECO:0000256" key="20">
    <source>
        <dbReference type="PROSITE-ProRule" id="PRU00479"/>
    </source>
</evidence>
<dbReference type="Pfam" id="PF00040">
    <property type="entry name" value="fn2"/>
    <property type="match status" value="2"/>
</dbReference>
<keyword evidence="9 19" id="KW-0863">Zinc-finger</keyword>
<dbReference type="FunFam" id="3.40.390.10:FF:000010">
    <property type="entry name" value="72 kDa type IV collagenase"/>
    <property type="match status" value="1"/>
</dbReference>
<dbReference type="InterPro" id="IPR002477">
    <property type="entry name" value="Peptidoglycan-bd-like"/>
</dbReference>
<dbReference type="SUPFAM" id="SSF57440">
    <property type="entry name" value="Kringle-like"/>
    <property type="match status" value="3"/>
</dbReference>
<dbReference type="SUPFAM" id="SSF55486">
    <property type="entry name" value="Metalloproteases ('zincins'), catalytic domain"/>
    <property type="match status" value="1"/>
</dbReference>
<dbReference type="SMART" id="SM00120">
    <property type="entry name" value="HX"/>
    <property type="match status" value="4"/>
</dbReference>
<dbReference type="SMART" id="SM00355">
    <property type="entry name" value="ZnF_C2H2"/>
    <property type="match status" value="13"/>
</dbReference>
<feature type="domain" description="C2H2-type" evidence="24">
    <location>
        <begin position="1593"/>
        <end position="1620"/>
    </location>
</feature>
<dbReference type="GO" id="GO:0050769">
    <property type="term" value="P:positive regulation of neurogenesis"/>
    <property type="evidence" value="ECO:0007669"/>
    <property type="project" value="TreeGrafter"/>
</dbReference>
<keyword evidence="13" id="KW-0482">Metalloprotease</keyword>
<evidence type="ECO:0000256" key="10">
    <source>
        <dbReference type="ARBA" id="ARBA00022801"/>
    </source>
</evidence>
<feature type="domain" description="C2H2-type" evidence="24">
    <location>
        <begin position="2026"/>
        <end position="2053"/>
    </location>
</feature>
<evidence type="ECO:0000256" key="11">
    <source>
        <dbReference type="ARBA" id="ARBA00022833"/>
    </source>
</evidence>
<feature type="domain" description="C2H2-type" evidence="24">
    <location>
        <begin position="2082"/>
        <end position="2109"/>
    </location>
</feature>
<dbReference type="PROSITE" id="PS51642">
    <property type="entry name" value="HEMOPEXIN_2"/>
    <property type="match status" value="2"/>
</dbReference>
<keyword evidence="23" id="KW-0812">Transmembrane</keyword>
<keyword evidence="16 20" id="KW-1015">Disulfide bond</keyword>
<dbReference type="InterPro" id="IPR036943">
    <property type="entry name" value="FN_type2_sf"/>
</dbReference>
<feature type="short sequence motif" description="Cysteine switch" evidence="18">
    <location>
        <begin position="114"/>
        <end position="121"/>
    </location>
</feature>
<evidence type="ECO:0000256" key="7">
    <source>
        <dbReference type="ARBA" id="ARBA00022729"/>
    </source>
</evidence>
<dbReference type="InterPro" id="IPR050688">
    <property type="entry name" value="Zinc_finger/UBP_domain"/>
</dbReference>
<feature type="region of interest" description="Disordered" evidence="22">
    <location>
        <begin position="1310"/>
        <end position="1505"/>
    </location>
</feature>
<feature type="domain" description="C2H2-type" evidence="24">
    <location>
        <begin position="2054"/>
        <end position="2081"/>
    </location>
</feature>
<dbReference type="Pfam" id="PF01471">
    <property type="entry name" value="PG_binding_1"/>
    <property type="match status" value="1"/>
</dbReference>
<dbReference type="PROSITE" id="PS00028">
    <property type="entry name" value="ZINC_FINGER_C2H2_1"/>
    <property type="match status" value="7"/>
</dbReference>
<feature type="region of interest" description="Disordered" evidence="22">
    <location>
        <begin position="458"/>
        <end position="498"/>
    </location>
</feature>
<evidence type="ECO:0000256" key="9">
    <source>
        <dbReference type="ARBA" id="ARBA00022771"/>
    </source>
</evidence>
<keyword evidence="8" id="KW-0677">Repeat</keyword>
<feature type="binding site" evidence="17">
    <location>
        <position position="508"/>
    </location>
    <ligand>
        <name>Ca(2+)</name>
        <dbReference type="ChEBI" id="CHEBI:29108"/>
        <label>5</label>
    </ligand>
</feature>
<dbReference type="InterPro" id="IPR013806">
    <property type="entry name" value="Kringle-like"/>
</dbReference>
<comment type="subcellular location">
    <subcellularLocation>
        <location evidence="1">Secreted</location>
        <location evidence="1">Extracellular space</location>
        <location evidence="1">Extracellular matrix</location>
    </subcellularLocation>
</comment>
<dbReference type="SUPFAM" id="SSF57667">
    <property type="entry name" value="beta-beta-alpha zinc fingers"/>
    <property type="match status" value="6"/>
</dbReference>
<dbReference type="InterPro" id="IPR033739">
    <property type="entry name" value="M10A_MMP"/>
</dbReference>
<feature type="disulfide bond" evidence="20">
    <location>
        <begin position="377"/>
        <end position="404"/>
    </location>
</feature>
<evidence type="ECO:0000256" key="2">
    <source>
        <dbReference type="ARBA" id="ARBA00010370"/>
    </source>
</evidence>
<feature type="disulfide bond" evidence="20">
    <location>
        <begin position="319"/>
        <end position="346"/>
    </location>
</feature>
<dbReference type="GO" id="GO:0007420">
    <property type="term" value="P:brain development"/>
    <property type="evidence" value="ECO:0007669"/>
    <property type="project" value="TreeGrafter"/>
</dbReference>
<feature type="region of interest" description="Disordered" evidence="22">
    <location>
        <begin position="763"/>
        <end position="815"/>
    </location>
</feature>
<feature type="region of interest" description="Disordered" evidence="22">
    <location>
        <begin position="1132"/>
        <end position="1277"/>
    </location>
</feature>
<dbReference type="GO" id="GO:0004222">
    <property type="term" value="F:metalloendopeptidase activity"/>
    <property type="evidence" value="ECO:0007669"/>
    <property type="project" value="InterPro"/>
</dbReference>
<feature type="binding site" evidence="17">
    <location>
        <position position="192"/>
    </location>
    <ligand>
        <name>Zn(2+)</name>
        <dbReference type="ChEBI" id="CHEBI:29105"/>
        <label>1</label>
    </ligand>
</feature>
<evidence type="ECO:0000256" key="18">
    <source>
        <dbReference type="PIRSR" id="PIRSR621190-5"/>
    </source>
</evidence>
<feature type="domain" description="C2H2-type" evidence="24">
    <location>
        <begin position="1691"/>
        <end position="1718"/>
    </location>
</feature>
<dbReference type="InterPro" id="IPR021158">
    <property type="entry name" value="Pept_M10A_Zn_BS"/>
</dbReference>
<dbReference type="GO" id="GO:0008270">
    <property type="term" value="F:zinc ion binding"/>
    <property type="evidence" value="ECO:0007669"/>
    <property type="project" value="UniProtKB-KW"/>
</dbReference>
<feature type="binding site" evidence="17">
    <location>
        <position position="225"/>
    </location>
    <ligand>
        <name>Ca(2+)</name>
        <dbReference type="ChEBI" id="CHEBI:29108"/>
        <label>1</label>
    </ligand>
</feature>
<gene>
    <name evidence="26" type="primary">MMP9</name>
</gene>
<feature type="transmembrane region" description="Helical" evidence="23">
    <location>
        <begin position="2562"/>
        <end position="2587"/>
    </location>
</feature>
<dbReference type="GO" id="GO:0030574">
    <property type="term" value="P:collagen catabolic process"/>
    <property type="evidence" value="ECO:0007669"/>
    <property type="project" value="UniProtKB-KW"/>
</dbReference>
<evidence type="ECO:0000256" key="3">
    <source>
        <dbReference type="ARBA" id="ARBA00022525"/>
    </source>
</evidence>
<feature type="binding site" description="in inhibited form" evidence="17">
    <location>
        <position position="116"/>
    </location>
    <ligand>
        <name>Zn(2+)</name>
        <dbReference type="ChEBI" id="CHEBI:29105"/>
        <label>2</label>
        <note>catalytic</note>
    </ligand>
</feature>
<dbReference type="CDD" id="cd00062">
    <property type="entry name" value="FN2"/>
    <property type="match status" value="3"/>
</dbReference>
<feature type="domain" description="C2H2-type" evidence="24">
    <location>
        <begin position="1565"/>
        <end position="1592"/>
    </location>
</feature>
<keyword evidence="6 17" id="KW-0479">Metal-binding</keyword>
<feature type="binding site" evidence="17">
    <location>
        <position position="200"/>
    </location>
    <ligand>
        <name>Ca(2+)</name>
        <dbReference type="ChEBI" id="CHEBI:29108"/>
        <label>3</label>
    </ligand>
</feature>
<feature type="compositionally biased region" description="Basic and acidic residues" evidence="22">
    <location>
        <begin position="1432"/>
        <end position="1441"/>
    </location>
</feature>
<feature type="binding site" evidence="17">
    <location>
        <position position="207"/>
    </location>
    <ligand>
        <name>Zn(2+)</name>
        <dbReference type="ChEBI" id="CHEBI:29105"/>
        <label>1</label>
    </ligand>
</feature>
<feature type="disulfide bond" evidence="20">
    <location>
        <begin position="363"/>
        <end position="389"/>
    </location>
</feature>
<dbReference type="PROSITE" id="PS00546">
    <property type="entry name" value="CYSTEINE_SWITCH"/>
    <property type="match status" value="1"/>
</dbReference>
<dbReference type="SMART" id="SM00059">
    <property type="entry name" value="FN2"/>
    <property type="match status" value="3"/>
</dbReference>
<evidence type="ECO:0000256" key="22">
    <source>
        <dbReference type="SAM" id="MobiDB-lite"/>
    </source>
</evidence>
<keyword evidence="11 17" id="KW-0862">Zinc</keyword>
<keyword evidence="23" id="KW-0472">Membrane</keyword>
<keyword evidence="3" id="KW-0964">Secreted</keyword>
<dbReference type="SMART" id="SM00235">
    <property type="entry name" value="ZnMc"/>
    <property type="match status" value="1"/>
</dbReference>
<evidence type="ECO:0000256" key="13">
    <source>
        <dbReference type="ARBA" id="ARBA00023049"/>
    </source>
</evidence>
<keyword evidence="15" id="KW-0865">Zymogen</keyword>